<dbReference type="EMBL" id="DTPE01000097">
    <property type="protein sequence ID" value="HGE74940.1"/>
    <property type="molecule type" value="Genomic_DNA"/>
</dbReference>
<proteinExistence type="predicted"/>
<protein>
    <submittedName>
        <fullName evidence="1">Uncharacterized protein</fullName>
    </submittedName>
</protein>
<name>A0A7V3VSQ5_9BACT</name>
<comment type="caution">
    <text evidence="1">The sequence shown here is derived from an EMBL/GenBank/DDBJ whole genome shotgun (WGS) entry which is preliminary data.</text>
</comment>
<evidence type="ECO:0000313" key="1">
    <source>
        <dbReference type="EMBL" id="HGE74940.1"/>
    </source>
</evidence>
<sequence>MDKLLECVRAIPKNKYSVDYRVKDKADPLKEMMDSFGFCAFSYGILKGDDYAKMISQKMQIDLSSEELIKKWSE</sequence>
<dbReference type="AlphaFoldDB" id="A0A7V3VSQ5"/>
<reference evidence="1" key="1">
    <citation type="journal article" date="2020" name="mSystems">
        <title>Genome- and Community-Level Interaction Insights into Carbon Utilization and Element Cycling Functions of Hydrothermarchaeota in Hydrothermal Sediment.</title>
        <authorList>
            <person name="Zhou Z."/>
            <person name="Liu Y."/>
            <person name="Xu W."/>
            <person name="Pan J."/>
            <person name="Luo Z.H."/>
            <person name="Li M."/>
        </authorList>
    </citation>
    <scope>NUCLEOTIDE SEQUENCE [LARGE SCALE GENOMIC DNA]</scope>
    <source>
        <strain evidence="1">SpSt-966</strain>
    </source>
</reference>
<gene>
    <name evidence="1" type="ORF">ENX73_02300</name>
</gene>
<accession>A0A7V3VSQ5</accession>
<organism evidence="1">
    <name type="scientific">Mesoaciditoga lauensis</name>
    <dbReference type="NCBI Taxonomy" id="1495039"/>
    <lineage>
        <taxon>Bacteria</taxon>
        <taxon>Thermotogati</taxon>
        <taxon>Thermotogota</taxon>
        <taxon>Thermotogae</taxon>
        <taxon>Mesoaciditogales</taxon>
        <taxon>Mesoaciditogaceae</taxon>
        <taxon>Mesoaciditoga</taxon>
    </lineage>
</organism>